<feature type="transmembrane region" description="Helical" evidence="1">
    <location>
        <begin position="6"/>
        <end position="23"/>
    </location>
</feature>
<reference evidence="2 3" key="1">
    <citation type="submission" date="2021-04" db="EMBL/GenBank/DDBJ databases">
        <authorList>
            <person name="Shkoporov A.N."/>
            <person name="Stockdale S.R."/>
            <person name="Guerin E."/>
            <person name="Ross R.P."/>
            <person name="Hill C."/>
        </authorList>
    </citation>
    <scope>NUCLEOTIDE SEQUENCE [LARGE SCALE GENOMIC DNA]</scope>
    <source>
        <strain evidence="3">cr35_1</strain>
    </source>
</reference>
<evidence type="ECO:0000313" key="3">
    <source>
        <dbReference type="Proteomes" id="UP000828011"/>
    </source>
</evidence>
<name>A0AAE7RYL3_9CAUD</name>
<protein>
    <submittedName>
        <fullName evidence="2">Uncharacterized protein</fullName>
    </submittedName>
</protein>
<gene>
    <name evidence="2" type="primary">gp_77130</name>
</gene>
<keyword evidence="3" id="KW-1185">Reference proteome</keyword>
<organism evidence="2 3">
    <name type="scientific">uncultured phage cr35_1</name>
    <dbReference type="NCBI Taxonomy" id="2986408"/>
    <lineage>
        <taxon>Viruses</taxon>
        <taxon>Duplodnaviria</taxon>
        <taxon>Heunggongvirae</taxon>
        <taxon>Uroviricota</taxon>
        <taxon>Caudoviricetes</taxon>
        <taxon>Crassvirales</taxon>
        <taxon>Suoliviridae</taxon>
        <taxon>Bearivirinae</taxon>
        <taxon>Afonbuvirus</taxon>
        <taxon>Afonbuvirus coli</taxon>
    </lineage>
</organism>
<keyword evidence="1" id="KW-0472">Membrane</keyword>
<keyword evidence="1" id="KW-0812">Transmembrane</keyword>
<accession>A0AAE7RYL3</accession>
<sequence>MKSKYVFWLIAAIAALAIFINCARPRSPKEKQIPETDTVEQVVAPTVQEVLQWRESMRLDKYVDSVFLVMPEQVLTQILVTKGTDLSNHEIVSIYISNKDFYDKLIKRSMDIQKEYIPDSMPRSSLPQLNSDSIHAAVHQKVSVKQNFKSHYTKLYQFVRIDAAASLL</sequence>
<proteinExistence type="predicted"/>
<dbReference type="Proteomes" id="UP000828011">
    <property type="component" value="Segment"/>
</dbReference>
<evidence type="ECO:0000313" key="2">
    <source>
        <dbReference type="EMBL" id="QWM91307.2"/>
    </source>
</evidence>
<dbReference type="EMBL" id="MZ130499">
    <property type="protein sequence ID" value="QWM91307.2"/>
    <property type="molecule type" value="Genomic_DNA"/>
</dbReference>
<keyword evidence="1" id="KW-1133">Transmembrane helix</keyword>
<evidence type="ECO:0000256" key="1">
    <source>
        <dbReference type="SAM" id="Phobius"/>
    </source>
</evidence>